<evidence type="ECO:0000256" key="4">
    <source>
        <dbReference type="ARBA" id="ARBA00022598"/>
    </source>
</evidence>
<dbReference type="Gene3D" id="1.10.730.10">
    <property type="entry name" value="Isoleucyl-tRNA Synthetase, Domain 1"/>
    <property type="match status" value="2"/>
</dbReference>
<dbReference type="CDD" id="cd00812">
    <property type="entry name" value="LeuRS_core"/>
    <property type="match status" value="1"/>
</dbReference>
<keyword evidence="16" id="KW-1185">Reference proteome</keyword>
<keyword evidence="5 11" id="KW-0547">Nucleotide-binding</keyword>
<organism evidence="15 16">
    <name type="scientific">Bifiguratus adelaidae</name>
    <dbReference type="NCBI Taxonomy" id="1938954"/>
    <lineage>
        <taxon>Eukaryota</taxon>
        <taxon>Fungi</taxon>
        <taxon>Fungi incertae sedis</taxon>
        <taxon>Mucoromycota</taxon>
        <taxon>Mucoromycotina</taxon>
        <taxon>Endogonomycetes</taxon>
        <taxon>Endogonales</taxon>
        <taxon>Endogonales incertae sedis</taxon>
        <taxon>Bifiguratus</taxon>
    </lineage>
</organism>
<evidence type="ECO:0000259" key="12">
    <source>
        <dbReference type="Pfam" id="PF08264"/>
    </source>
</evidence>
<evidence type="ECO:0000256" key="10">
    <source>
        <dbReference type="ARBA" id="ARBA00047469"/>
    </source>
</evidence>
<dbReference type="GO" id="GO:0002161">
    <property type="term" value="F:aminoacyl-tRNA deacylase activity"/>
    <property type="evidence" value="ECO:0007669"/>
    <property type="project" value="InterPro"/>
</dbReference>
<evidence type="ECO:0000256" key="8">
    <source>
        <dbReference type="ARBA" id="ARBA00023146"/>
    </source>
</evidence>
<dbReference type="PANTHER" id="PTHR43740:SF2">
    <property type="entry name" value="LEUCINE--TRNA LIGASE, MITOCHONDRIAL"/>
    <property type="match status" value="1"/>
</dbReference>
<dbReference type="InterPro" id="IPR013155">
    <property type="entry name" value="M/V/L/I-tRNA-synth_anticd-bd"/>
</dbReference>
<dbReference type="InterPro" id="IPR009080">
    <property type="entry name" value="tRNAsynth_Ia_anticodon-bd"/>
</dbReference>
<dbReference type="Pfam" id="PF08264">
    <property type="entry name" value="Anticodon_1"/>
    <property type="match status" value="1"/>
</dbReference>
<accession>A0A261Y5K6</accession>
<proteinExistence type="inferred from homology"/>
<keyword evidence="6 11" id="KW-0067">ATP-binding</keyword>
<dbReference type="CDD" id="cd07958">
    <property type="entry name" value="Anticodon_Ia_Leu_BEm"/>
    <property type="match status" value="1"/>
</dbReference>
<dbReference type="HAMAP" id="MF_00049_B">
    <property type="entry name" value="Leu_tRNA_synth_B"/>
    <property type="match status" value="1"/>
</dbReference>
<evidence type="ECO:0000256" key="1">
    <source>
        <dbReference type="ARBA" id="ARBA00004305"/>
    </source>
</evidence>
<keyword evidence="4 11" id="KW-0436">Ligase</keyword>
<evidence type="ECO:0000256" key="6">
    <source>
        <dbReference type="ARBA" id="ARBA00022840"/>
    </source>
</evidence>
<evidence type="ECO:0000256" key="2">
    <source>
        <dbReference type="ARBA" id="ARBA00005594"/>
    </source>
</evidence>
<evidence type="ECO:0000256" key="5">
    <source>
        <dbReference type="ARBA" id="ARBA00022741"/>
    </source>
</evidence>
<dbReference type="GO" id="GO:0006397">
    <property type="term" value="P:mRNA processing"/>
    <property type="evidence" value="ECO:0007669"/>
    <property type="project" value="EnsemblFungi"/>
</dbReference>
<dbReference type="AlphaFoldDB" id="A0A261Y5K6"/>
<comment type="subcellular location">
    <subcellularLocation>
        <location evidence="1">Mitochondrion matrix</location>
    </subcellularLocation>
</comment>
<dbReference type="FunFam" id="3.40.50.620:FF:000100">
    <property type="entry name" value="probable leucine--tRNA ligase, mitochondrial"/>
    <property type="match status" value="1"/>
</dbReference>
<evidence type="ECO:0000259" key="14">
    <source>
        <dbReference type="Pfam" id="PF13603"/>
    </source>
</evidence>
<dbReference type="GO" id="GO:0006429">
    <property type="term" value="P:leucyl-tRNA aminoacylation"/>
    <property type="evidence" value="ECO:0007669"/>
    <property type="project" value="EnsemblFungi"/>
</dbReference>
<dbReference type="GO" id="GO:0097157">
    <property type="term" value="F:pre-mRNA intronic binding"/>
    <property type="evidence" value="ECO:0007669"/>
    <property type="project" value="EnsemblFungi"/>
</dbReference>
<feature type="domain" description="Methionyl/Leucyl tRNA synthetase" evidence="13">
    <location>
        <begin position="74"/>
        <end position="210"/>
    </location>
</feature>
<dbReference type="PRINTS" id="PR00985">
    <property type="entry name" value="TRNASYNTHLEU"/>
</dbReference>
<dbReference type="FunFam" id="1.10.730.10:FF:000002">
    <property type="entry name" value="Leucine--tRNA ligase"/>
    <property type="match status" value="1"/>
</dbReference>
<dbReference type="SUPFAM" id="SSF52374">
    <property type="entry name" value="Nucleotidylyl transferase"/>
    <property type="match status" value="1"/>
</dbReference>
<dbReference type="GO" id="GO:0005524">
    <property type="term" value="F:ATP binding"/>
    <property type="evidence" value="ECO:0007669"/>
    <property type="project" value="UniProtKB-KW"/>
</dbReference>
<dbReference type="FunFam" id="3.40.50.620:FF:000003">
    <property type="entry name" value="Leucine--tRNA ligase"/>
    <property type="match status" value="1"/>
</dbReference>
<dbReference type="GO" id="GO:0000372">
    <property type="term" value="P:Group I intron splicing"/>
    <property type="evidence" value="ECO:0007669"/>
    <property type="project" value="EnsemblFungi"/>
</dbReference>
<dbReference type="InterPro" id="IPR015413">
    <property type="entry name" value="Methionyl/Leucyl_tRNA_Synth"/>
</dbReference>
<dbReference type="InterPro" id="IPR009008">
    <property type="entry name" value="Val/Leu/Ile-tRNA-synth_edit"/>
</dbReference>
<dbReference type="SUPFAM" id="SSF50677">
    <property type="entry name" value="ValRS/IleRS/LeuRS editing domain"/>
    <property type="match status" value="1"/>
</dbReference>
<evidence type="ECO:0000313" key="15">
    <source>
        <dbReference type="EMBL" id="OZJ05920.1"/>
    </source>
</evidence>
<evidence type="ECO:0000256" key="7">
    <source>
        <dbReference type="ARBA" id="ARBA00022917"/>
    </source>
</evidence>
<dbReference type="GO" id="GO:0005759">
    <property type="term" value="C:mitochondrial matrix"/>
    <property type="evidence" value="ECO:0007669"/>
    <property type="project" value="UniProtKB-SubCell"/>
</dbReference>
<name>A0A261Y5K6_9FUNG</name>
<dbReference type="Pfam" id="PF13603">
    <property type="entry name" value="tRNA-synt_1_2"/>
    <property type="match status" value="1"/>
</dbReference>
<comment type="similarity">
    <text evidence="2 11">Belongs to the class-I aminoacyl-tRNA synthetase family.</text>
</comment>
<dbReference type="GO" id="GO:0032543">
    <property type="term" value="P:mitochondrial translation"/>
    <property type="evidence" value="ECO:0007669"/>
    <property type="project" value="EnsemblFungi"/>
</dbReference>
<dbReference type="Gene3D" id="3.40.50.620">
    <property type="entry name" value="HUPs"/>
    <property type="match status" value="2"/>
</dbReference>
<dbReference type="OrthoDB" id="15954at2759"/>
<dbReference type="InterPro" id="IPR001412">
    <property type="entry name" value="aa-tRNA-synth_I_CS"/>
</dbReference>
<keyword evidence="8 11" id="KW-0030">Aminoacyl-tRNA synthetase</keyword>
<protein>
    <recommendedName>
        <fullName evidence="3">leucine--tRNA ligase</fullName>
        <ecNumber evidence="3">6.1.1.4</ecNumber>
    </recommendedName>
    <alternativeName>
        <fullName evidence="9">Leucyl-tRNA synthetase</fullName>
    </alternativeName>
</protein>
<sequence>MRRTLLWRTLQSVSLRRQQFTTSTQRLSQAHDNIPLDFKSVEEKWTKRWSAAKLKGASLTSNVSDRSRNANKYYILSMFPYPSGMLHMGHVRVYTISDTLARFRRMLGYEVIHPMGWDAFGLPAENAAIERGVSPADWTRNNIATMKEQMAMILTDFDWDREVTTCDPAYYKWTQRIFIDLYNAGLAYRKNATVNWDPVDQTVLANEQVDHEGRSWRSGAVVEKKKLKQWFFKITDFAEELLEDLAKLDRWPERVKQMQRHWISKSRGAEFIFPLAQGQPISVFTSRPDTIYGVQYIAISPEHHIAIESAKSNPDVAAYINSLDVTAKDHEDRDKLGVFTGAYAKHPFNHSDIPIWVSSYVVSDYGTGAVMGVPAHDERDWAFCQRNHVVDKPKFVVRPMQTNDGEGTFENAPYTGLGQLNEASGEFHGMTSNDAMHAIVNKAVKESVGNWTTKYRLRDWLLSRQRYWGAPIPMIHCPECDVVPVPVQDLPVKLPKNAPLTGKGGSPLSQDQEWVNCTCPKCGGPAKRDTDTMDTFVDSSWYYMRYVDPHNRNEPFDADKASHYLPVDIYIGGVEHAILHLLYARFLTKSLHKIGLFDDSLSPPKGHAEPFTTLLTQGMVHGMTFKDPVTQRFLKPEEVEKTPSGEPIIKATGESPLVSFEKMSKSKYNGVDPKTTIRTHGADATRLHILYKAPPSEVLEWEDDSIIGMRRWLNRVYNLARHAEGTFNPTSPKLETAQMTKEEKDLYRFTNLTIQSVTKSLSQDFGFNTAIADLIKLTNHIMALPELLNIASSPVYAHSLQSLVTMMAPMAPSVGEECWELLTKHGSTSIFAQTWPTFDENGIRVDEFNCTVQVNGKMRFIQQTPIELLEKGQELEQYLKSSAGGAKWLHDGQNIVKAIHVQGGKVVNFIVKPKSK</sequence>
<feature type="domain" description="Leucyl-tRNA synthetase editing" evidence="14">
    <location>
        <begin position="260"/>
        <end position="443"/>
    </location>
</feature>
<comment type="catalytic activity">
    <reaction evidence="10">
        <text>tRNA(Leu) + L-leucine + ATP = L-leucyl-tRNA(Leu) + AMP + diphosphate</text>
        <dbReference type="Rhea" id="RHEA:11688"/>
        <dbReference type="Rhea" id="RHEA-COMP:9613"/>
        <dbReference type="Rhea" id="RHEA-COMP:9622"/>
        <dbReference type="ChEBI" id="CHEBI:30616"/>
        <dbReference type="ChEBI" id="CHEBI:33019"/>
        <dbReference type="ChEBI" id="CHEBI:57427"/>
        <dbReference type="ChEBI" id="CHEBI:78442"/>
        <dbReference type="ChEBI" id="CHEBI:78494"/>
        <dbReference type="ChEBI" id="CHEBI:456215"/>
        <dbReference type="EC" id="6.1.1.4"/>
    </reaction>
</comment>
<comment type="caution">
    <text evidence="15">The sequence shown here is derived from an EMBL/GenBank/DDBJ whole genome shotgun (WGS) entry which is preliminary data.</text>
</comment>
<dbReference type="EC" id="6.1.1.4" evidence="3"/>
<dbReference type="GO" id="GO:0004823">
    <property type="term" value="F:leucine-tRNA ligase activity"/>
    <property type="evidence" value="ECO:0007669"/>
    <property type="project" value="UniProtKB-EC"/>
</dbReference>
<feature type="domain" description="Methionyl/Valyl/Leucyl/Isoleucyl-tRNA synthetase anticodon-binding" evidence="12">
    <location>
        <begin position="744"/>
        <end position="864"/>
    </location>
</feature>
<dbReference type="Proteomes" id="UP000242875">
    <property type="component" value="Unassembled WGS sequence"/>
</dbReference>
<dbReference type="InterPro" id="IPR002302">
    <property type="entry name" value="Leu-tRNA-ligase"/>
</dbReference>
<dbReference type="SUPFAM" id="SSF47323">
    <property type="entry name" value="Anticodon-binding domain of a subclass of class I aminoacyl-tRNA synthetases"/>
    <property type="match status" value="1"/>
</dbReference>
<dbReference type="InterPro" id="IPR014729">
    <property type="entry name" value="Rossmann-like_a/b/a_fold"/>
</dbReference>
<dbReference type="NCBIfam" id="TIGR00396">
    <property type="entry name" value="leuS_bact"/>
    <property type="match status" value="1"/>
</dbReference>
<gene>
    <name evidence="15" type="ORF">BZG36_01220</name>
</gene>
<keyword evidence="7 11" id="KW-0648">Protein biosynthesis</keyword>
<dbReference type="Pfam" id="PF09334">
    <property type="entry name" value="tRNA-synt_1g"/>
    <property type="match status" value="1"/>
</dbReference>
<evidence type="ECO:0000259" key="13">
    <source>
        <dbReference type="Pfam" id="PF09334"/>
    </source>
</evidence>
<dbReference type="PROSITE" id="PS00178">
    <property type="entry name" value="AA_TRNA_LIGASE_I"/>
    <property type="match status" value="1"/>
</dbReference>
<evidence type="ECO:0000256" key="11">
    <source>
        <dbReference type="RuleBase" id="RU363039"/>
    </source>
</evidence>
<evidence type="ECO:0000256" key="3">
    <source>
        <dbReference type="ARBA" id="ARBA00013164"/>
    </source>
</evidence>
<dbReference type="EMBL" id="MVBO01000008">
    <property type="protein sequence ID" value="OZJ05920.1"/>
    <property type="molecule type" value="Genomic_DNA"/>
</dbReference>
<dbReference type="PANTHER" id="PTHR43740">
    <property type="entry name" value="LEUCYL-TRNA SYNTHETASE"/>
    <property type="match status" value="1"/>
</dbReference>
<evidence type="ECO:0000313" key="16">
    <source>
        <dbReference type="Proteomes" id="UP000242875"/>
    </source>
</evidence>
<dbReference type="InterPro" id="IPR025709">
    <property type="entry name" value="Leu_tRNA-synth_edit"/>
</dbReference>
<reference evidence="15 16" key="1">
    <citation type="journal article" date="2017" name="Mycologia">
        <title>Bifiguratus adelaidae, gen. et sp. nov., a new member of Mucoromycotina in endophytic and soil-dwelling habitats.</title>
        <authorList>
            <person name="Torres-Cruz T.J."/>
            <person name="Billingsley Tobias T.L."/>
            <person name="Almatruk M."/>
            <person name="Hesse C."/>
            <person name="Kuske C.R."/>
            <person name="Desiro A."/>
            <person name="Benucci G.M."/>
            <person name="Bonito G."/>
            <person name="Stajich J.E."/>
            <person name="Dunlap C."/>
            <person name="Arnold A.E."/>
            <person name="Porras-Alfaro A."/>
        </authorList>
    </citation>
    <scope>NUCLEOTIDE SEQUENCE [LARGE SCALE GENOMIC DNA]</scope>
    <source>
        <strain evidence="15 16">AZ0501</strain>
    </source>
</reference>
<evidence type="ECO:0000256" key="9">
    <source>
        <dbReference type="ARBA" id="ARBA00030520"/>
    </source>
</evidence>